<accession>A0A9Q9C7U7</accession>
<protein>
    <submittedName>
        <fullName evidence="2">Uncharacterized protein</fullName>
    </submittedName>
</protein>
<evidence type="ECO:0000313" key="3">
    <source>
        <dbReference type="Proteomes" id="UP001059546"/>
    </source>
</evidence>
<sequence length="101" mass="11534">MTQEKMINDMYPLATLLIYATNQQVTREKIDAVFKFFGLESHPKICEFFEMDALEIKNLLMSSTQESAAPMEGKGTSSAPEEAKKEEEPEEEDIEIDFGMF</sequence>
<evidence type="ECO:0000256" key="1">
    <source>
        <dbReference type="SAM" id="MobiDB-lite"/>
    </source>
</evidence>
<reference evidence="2" key="1">
    <citation type="submission" date="2021-05" db="EMBL/GenBank/DDBJ databases">
        <title>Encephalitozoon hellem ATCC 50604 Complete Genome.</title>
        <authorList>
            <person name="Mascarenhas dos Santos A.C."/>
            <person name="Julian A.T."/>
            <person name="Pombert J.-F."/>
        </authorList>
    </citation>
    <scope>NUCLEOTIDE SEQUENCE</scope>
    <source>
        <strain evidence="2">ATCC 50604</strain>
    </source>
</reference>
<proteinExistence type="predicted"/>
<dbReference type="EMBL" id="CP075156">
    <property type="protein sequence ID" value="UTX44187.1"/>
    <property type="molecule type" value="Genomic_DNA"/>
</dbReference>
<dbReference type="Proteomes" id="UP001059546">
    <property type="component" value="Chromosome X"/>
</dbReference>
<organism evidence="2 3">
    <name type="scientific">Encephalitozoon hellem</name>
    <name type="common">Microsporidian parasite</name>
    <dbReference type="NCBI Taxonomy" id="27973"/>
    <lineage>
        <taxon>Eukaryota</taxon>
        <taxon>Fungi</taxon>
        <taxon>Fungi incertae sedis</taxon>
        <taxon>Microsporidia</taxon>
        <taxon>Unikaryonidae</taxon>
        <taxon>Encephalitozoon</taxon>
    </lineage>
</organism>
<evidence type="ECO:0000313" key="2">
    <source>
        <dbReference type="EMBL" id="UTX44187.1"/>
    </source>
</evidence>
<name>A0A9Q9C7U7_ENCHE</name>
<feature type="compositionally biased region" description="Acidic residues" evidence="1">
    <location>
        <begin position="88"/>
        <end position="101"/>
    </location>
</feature>
<feature type="region of interest" description="Disordered" evidence="1">
    <location>
        <begin position="65"/>
        <end position="101"/>
    </location>
</feature>
<gene>
    <name evidence="2" type="ORF">GPU96_10g19780</name>
</gene>
<dbReference type="AlphaFoldDB" id="A0A9Q9C7U7"/>